<dbReference type="Proteomes" id="UP001367676">
    <property type="component" value="Unassembled WGS sequence"/>
</dbReference>
<protein>
    <submittedName>
        <fullName evidence="1">Uncharacterized protein</fullName>
    </submittedName>
</protein>
<evidence type="ECO:0000313" key="2">
    <source>
        <dbReference type="Proteomes" id="UP001367676"/>
    </source>
</evidence>
<proteinExistence type="predicted"/>
<gene>
    <name evidence="1" type="ORF">V9T40_004299</name>
</gene>
<evidence type="ECO:0000313" key="1">
    <source>
        <dbReference type="EMBL" id="KAK7604026.1"/>
    </source>
</evidence>
<name>A0AAN9Y9F8_9HEMI</name>
<accession>A0AAN9Y9F8</accession>
<reference evidence="1 2" key="1">
    <citation type="submission" date="2024-03" db="EMBL/GenBank/DDBJ databases">
        <title>Adaptation during the transition from Ophiocordyceps entomopathogen to insect associate is accompanied by gene loss and intensified selection.</title>
        <authorList>
            <person name="Ward C.M."/>
            <person name="Onetto C.A."/>
            <person name="Borneman A.R."/>
        </authorList>
    </citation>
    <scope>NUCLEOTIDE SEQUENCE [LARGE SCALE GENOMIC DNA]</scope>
    <source>
        <strain evidence="1">AWRI1</strain>
        <tissue evidence="1">Single Adult Female</tissue>
    </source>
</reference>
<dbReference type="AlphaFoldDB" id="A0AAN9Y9F8"/>
<keyword evidence="2" id="KW-1185">Reference proteome</keyword>
<organism evidence="1 2">
    <name type="scientific">Parthenolecanium corni</name>
    <dbReference type="NCBI Taxonomy" id="536013"/>
    <lineage>
        <taxon>Eukaryota</taxon>
        <taxon>Metazoa</taxon>
        <taxon>Ecdysozoa</taxon>
        <taxon>Arthropoda</taxon>
        <taxon>Hexapoda</taxon>
        <taxon>Insecta</taxon>
        <taxon>Pterygota</taxon>
        <taxon>Neoptera</taxon>
        <taxon>Paraneoptera</taxon>
        <taxon>Hemiptera</taxon>
        <taxon>Sternorrhyncha</taxon>
        <taxon>Coccoidea</taxon>
        <taxon>Coccidae</taxon>
        <taxon>Parthenolecanium</taxon>
    </lineage>
</organism>
<dbReference type="EMBL" id="JBBCAQ010000004">
    <property type="protein sequence ID" value="KAK7604026.1"/>
    <property type="molecule type" value="Genomic_DNA"/>
</dbReference>
<comment type="caution">
    <text evidence="1">The sequence shown here is derived from an EMBL/GenBank/DDBJ whole genome shotgun (WGS) entry which is preliminary data.</text>
</comment>
<sequence length="74" mass="8537">MHPSFIQECLLHMKENVKLFDYDHGRESGHVKDGYDSVSVKEELYNGSEYDSISIKEEEVYKLPIDVETMADAP</sequence>